<reference evidence="8 9" key="1">
    <citation type="submission" date="2020-07" db="EMBL/GenBank/DDBJ databases">
        <title>Huge and variable diversity of episymbiotic CPR bacteria and DPANN archaea in groundwater ecosystems.</title>
        <authorList>
            <person name="He C.Y."/>
            <person name="Keren R."/>
            <person name="Whittaker M."/>
            <person name="Farag I.F."/>
            <person name="Doudna J."/>
            <person name="Cate J.H.D."/>
            <person name="Banfield J.F."/>
        </authorList>
    </citation>
    <scope>NUCLEOTIDE SEQUENCE [LARGE SCALE GENOMIC DNA]</scope>
    <source>
        <strain evidence="8">NC_groundwater_70_Ag_B-0.1um_54_66</strain>
    </source>
</reference>
<keyword evidence="5 7" id="KW-1133">Transmembrane helix</keyword>
<dbReference type="InterPro" id="IPR052923">
    <property type="entry name" value="UPF0718"/>
</dbReference>
<organism evidence="8 9">
    <name type="scientific">Micavibrio aeruginosavorus</name>
    <dbReference type="NCBI Taxonomy" id="349221"/>
    <lineage>
        <taxon>Bacteria</taxon>
        <taxon>Pseudomonadati</taxon>
        <taxon>Bdellovibrionota</taxon>
        <taxon>Bdellovibrionia</taxon>
        <taxon>Bdellovibrionales</taxon>
        <taxon>Pseudobdellovibrionaceae</taxon>
        <taxon>Micavibrio</taxon>
    </lineage>
</organism>
<feature type="transmembrane region" description="Helical" evidence="7">
    <location>
        <begin position="59"/>
        <end position="81"/>
    </location>
</feature>
<evidence type="ECO:0000313" key="8">
    <source>
        <dbReference type="EMBL" id="QQG37101.1"/>
    </source>
</evidence>
<dbReference type="EMBL" id="CP066681">
    <property type="protein sequence ID" value="QQG37101.1"/>
    <property type="molecule type" value="Genomic_DNA"/>
</dbReference>
<comment type="similarity">
    <text evidence="2">Belongs to the UPF0718 family.</text>
</comment>
<evidence type="ECO:0000256" key="3">
    <source>
        <dbReference type="ARBA" id="ARBA00022475"/>
    </source>
</evidence>
<dbReference type="PANTHER" id="PTHR34184">
    <property type="entry name" value="UPF0718 PROTEIN YCGR"/>
    <property type="match status" value="1"/>
</dbReference>
<keyword evidence="3" id="KW-1003">Cell membrane</keyword>
<evidence type="ECO:0000313" key="9">
    <source>
        <dbReference type="Proteomes" id="UP000595362"/>
    </source>
</evidence>
<name>A0A7T5UIL2_9BACT</name>
<dbReference type="PANTHER" id="PTHR34184:SF4">
    <property type="entry name" value="UPF0718 PROTEIN YCGR"/>
    <property type="match status" value="1"/>
</dbReference>
<proteinExistence type="inferred from homology"/>
<keyword evidence="6 7" id="KW-0472">Membrane</keyword>
<evidence type="ECO:0000256" key="1">
    <source>
        <dbReference type="ARBA" id="ARBA00004651"/>
    </source>
</evidence>
<feature type="transmembrane region" description="Helical" evidence="7">
    <location>
        <begin position="101"/>
        <end position="123"/>
    </location>
</feature>
<dbReference type="InterPro" id="IPR005524">
    <property type="entry name" value="DUF318"/>
</dbReference>
<dbReference type="AlphaFoldDB" id="A0A7T5UIL2"/>
<feature type="transmembrane region" description="Helical" evidence="7">
    <location>
        <begin position="260"/>
        <end position="280"/>
    </location>
</feature>
<gene>
    <name evidence="8" type="ORF">HYS17_04875</name>
</gene>
<comment type="subcellular location">
    <subcellularLocation>
        <location evidence="1">Cell membrane</location>
        <topology evidence="1">Multi-pass membrane protein</topology>
    </subcellularLocation>
</comment>
<feature type="transmembrane region" description="Helical" evidence="7">
    <location>
        <begin position="135"/>
        <end position="157"/>
    </location>
</feature>
<keyword evidence="4 7" id="KW-0812">Transmembrane</keyword>
<feature type="transmembrane region" description="Helical" evidence="7">
    <location>
        <begin position="27"/>
        <end position="47"/>
    </location>
</feature>
<evidence type="ECO:0000256" key="5">
    <source>
        <dbReference type="ARBA" id="ARBA00022989"/>
    </source>
</evidence>
<dbReference type="Proteomes" id="UP000595362">
    <property type="component" value="Chromosome"/>
</dbReference>
<dbReference type="GO" id="GO:0005886">
    <property type="term" value="C:plasma membrane"/>
    <property type="evidence" value="ECO:0007669"/>
    <property type="project" value="UniProtKB-SubCell"/>
</dbReference>
<protein>
    <submittedName>
        <fullName evidence="8">Permease</fullName>
    </submittedName>
</protein>
<evidence type="ECO:0000256" key="6">
    <source>
        <dbReference type="ARBA" id="ARBA00023136"/>
    </source>
</evidence>
<feature type="transmembrane region" description="Helical" evidence="7">
    <location>
        <begin position="163"/>
        <end position="183"/>
    </location>
</feature>
<dbReference type="Pfam" id="PF03773">
    <property type="entry name" value="ArsP_1"/>
    <property type="match status" value="1"/>
</dbReference>
<evidence type="ECO:0000256" key="2">
    <source>
        <dbReference type="ARBA" id="ARBA00006386"/>
    </source>
</evidence>
<evidence type="ECO:0000256" key="4">
    <source>
        <dbReference type="ARBA" id="ARBA00022692"/>
    </source>
</evidence>
<evidence type="ECO:0000256" key="7">
    <source>
        <dbReference type="SAM" id="Phobius"/>
    </source>
</evidence>
<accession>A0A7T5UIL2</accession>
<feature type="transmembrane region" description="Helical" evidence="7">
    <location>
        <begin position="236"/>
        <end position="254"/>
    </location>
</feature>
<sequence>MSSCCHIPEPSPAESHCHEGYNPRKDILLIGMFLIIVAAVILHFTGWHPAYLGTFAHAVAKLIGMMWWGIAGGIVAVGIMSHIPRSYFQALMGRGDTVGGVIRATLAGLLLDLCSHGILMVGAKLYERGVSLAQVMAFLIASPWNSITLTLILISLIGLPWTLAFTAASALLAITTGIIYLHLVKHGYLPPNPHTAPTDPGFDIKADFRTRVSNLKITPKLVSDILKGGFIESLSVLRWLFLGVVLAALIQTFISDQAMATWFGPTIIGLLLTLLTTTIIEVCSEGSTPIGADLVIRAGAPGNGFTFLMAGVSTDYTEVLVLKQTTKSWKIALSLPLLTVPQIVLLGWLMNQV</sequence>
<feature type="transmembrane region" description="Helical" evidence="7">
    <location>
        <begin position="331"/>
        <end position="350"/>
    </location>
</feature>